<dbReference type="InterPro" id="IPR050122">
    <property type="entry name" value="RTK"/>
</dbReference>
<keyword evidence="8" id="KW-0829">Tyrosine-protein kinase</keyword>
<evidence type="ECO:0000256" key="6">
    <source>
        <dbReference type="ARBA" id="ARBA00022840"/>
    </source>
</evidence>
<evidence type="ECO:0000259" key="10">
    <source>
        <dbReference type="PROSITE" id="PS50011"/>
    </source>
</evidence>
<evidence type="ECO:0000313" key="12">
    <source>
        <dbReference type="WBParaSite" id="ACRNAN_scaffold15450.g6737.t1"/>
    </source>
</evidence>
<accession>A0A914CYW7</accession>
<comment type="catalytic activity">
    <reaction evidence="9">
        <text>L-tyrosyl-[protein] + ATP = O-phospho-L-tyrosyl-[protein] + ADP + H(+)</text>
        <dbReference type="Rhea" id="RHEA:10596"/>
        <dbReference type="Rhea" id="RHEA-COMP:10136"/>
        <dbReference type="Rhea" id="RHEA-COMP:20101"/>
        <dbReference type="ChEBI" id="CHEBI:15378"/>
        <dbReference type="ChEBI" id="CHEBI:30616"/>
        <dbReference type="ChEBI" id="CHEBI:46858"/>
        <dbReference type="ChEBI" id="CHEBI:61978"/>
        <dbReference type="ChEBI" id="CHEBI:456216"/>
        <dbReference type="EC" id="2.7.10.1"/>
    </reaction>
</comment>
<comment type="subcellular location">
    <subcellularLocation>
        <location evidence="1">Endomembrane system</location>
    </subcellularLocation>
</comment>
<dbReference type="SMART" id="SM00219">
    <property type="entry name" value="TyrKc"/>
    <property type="match status" value="1"/>
</dbReference>
<dbReference type="GO" id="GO:0012505">
    <property type="term" value="C:endomembrane system"/>
    <property type="evidence" value="ECO:0007669"/>
    <property type="project" value="UniProtKB-SubCell"/>
</dbReference>
<evidence type="ECO:0000313" key="11">
    <source>
        <dbReference type="Proteomes" id="UP000887540"/>
    </source>
</evidence>
<dbReference type="GO" id="GO:0007169">
    <property type="term" value="P:cell surface receptor protein tyrosine kinase signaling pathway"/>
    <property type="evidence" value="ECO:0007669"/>
    <property type="project" value="TreeGrafter"/>
</dbReference>
<dbReference type="GO" id="GO:0061564">
    <property type="term" value="P:axon development"/>
    <property type="evidence" value="ECO:0007669"/>
    <property type="project" value="UniProtKB-ARBA"/>
</dbReference>
<dbReference type="PANTHER" id="PTHR24416">
    <property type="entry name" value="TYROSINE-PROTEIN KINASE RECEPTOR"/>
    <property type="match status" value="1"/>
</dbReference>
<name>A0A914CYW7_9BILA</name>
<dbReference type="InterPro" id="IPR008266">
    <property type="entry name" value="Tyr_kinase_AS"/>
</dbReference>
<sequence>MDFIIDLMRTQQQLSPEEIEDLKEKRDEFTIPKKKLKIYYEFQLGDGASSTVYIGFIYGKSPLAVAANLVATQRFQDCKVAVKVPSTFGSDESEQLFREIDSMKKIGYHQNVICMLGVCFLDEKPVVAFELADKDFTLPTSVVHSTCITLHDDDLFKDHQQQSASPMQDQKWLNVIRLLLLLISLFYFIKNLGMQFIASKHIVHRDLAARNILLTDSFNAKISDFGLSCYMGNSVLEQEYPPKKLPYKWLSIEALVSKIFSEKSDVWAFGVLMFEVFSLGQVPYTGLILEELVDYLKAGNRLLCPEAANEKIYEIMLDCWKEDPEERPTFEALASRFYVILADATKSYGYVESKKE</sequence>
<evidence type="ECO:0000256" key="7">
    <source>
        <dbReference type="ARBA" id="ARBA00023136"/>
    </source>
</evidence>
<dbReference type="PANTHER" id="PTHR24416:SF600">
    <property type="entry name" value="PDGF- AND VEGF-RECEPTOR RELATED, ISOFORM J"/>
    <property type="match status" value="1"/>
</dbReference>
<keyword evidence="7" id="KW-0472">Membrane</keyword>
<keyword evidence="5" id="KW-0418">Kinase</keyword>
<evidence type="ECO:0000256" key="2">
    <source>
        <dbReference type="ARBA" id="ARBA00011902"/>
    </source>
</evidence>
<reference evidence="12" key="1">
    <citation type="submission" date="2022-11" db="UniProtKB">
        <authorList>
            <consortium name="WormBaseParasite"/>
        </authorList>
    </citation>
    <scope>IDENTIFICATION</scope>
</reference>
<organism evidence="11 12">
    <name type="scientific">Acrobeloides nanus</name>
    <dbReference type="NCBI Taxonomy" id="290746"/>
    <lineage>
        <taxon>Eukaryota</taxon>
        <taxon>Metazoa</taxon>
        <taxon>Ecdysozoa</taxon>
        <taxon>Nematoda</taxon>
        <taxon>Chromadorea</taxon>
        <taxon>Rhabditida</taxon>
        <taxon>Tylenchina</taxon>
        <taxon>Cephalobomorpha</taxon>
        <taxon>Cephaloboidea</taxon>
        <taxon>Cephalobidae</taxon>
        <taxon>Acrobeloides</taxon>
    </lineage>
</organism>
<dbReference type="InterPro" id="IPR000719">
    <property type="entry name" value="Prot_kinase_dom"/>
</dbReference>
<dbReference type="Gene3D" id="1.10.510.10">
    <property type="entry name" value="Transferase(Phosphotransferase) domain 1"/>
    <property type="match status" value="1"/>
</dbReference>
<proteinExistence type="predicted"/>
<evidence type="ECO:0000256" key="5">
    <source>
        <dbReference type="ARBA" id="ARBA00022777"/>
    </source>
</evidence>
<dbReference type="GO" id="GO:0005886">
    <property type="term" value="C:plasma membrane"/>
    <property type="evidence" value="ECO:0007669"/>
    <property type="project" value="TreeGrafter"/>
</dbReference>
<dbReference type="GO" id="GO:0048680">
    <property type="term" value="P:positive regulation of axon regeneration"/>
    <property type="evidence" value="ECO:0007669"/>
    <property type="project" value="UniProtKB-ARBA"/>
</dbReference>
<evidence type="ECO:0000256" key="9">
    <source>
        <dbReference type="ARBA" id="ARBA00051243"/>
    </source>
</evidence>
<keyword evidence="6" id="KW-0067">ATP-binding</keyword>
<feature type="domain" description="Protein kinase" evidence="10">
    <location>
        <begin position="38"/>
        <end position="339"/>
    </location>
</feature>
<evidence type="ECO:0000256" key="4">
    <source>
        <dbReference type="ARBA" id="ARBA00022741"/>
    </source>
</evidence>
<dbReference type="PRINTS" id="PR00109">
    <property type="entry name" value="TYRKINASE"/>
</dbReference>
<dbReference type="FunFam" id="1.10.510.10:FF:001512">
    <property type="entry name" value="Receptor tyrosine-protein kinase erbB-2"/>
    <property type="match status" value="1"/>
</dbReference>
<dbReference type="GO" id="GO:0005524">
    <property type="term" value="F:ATP binding"/>
    <property type="evidence" value="ECO:0007669"/>
    <property type="project" value="UniProtKB-KW"/>
</dbReference>
<dbReference type="SUPFAM" id="SSF56112">
    <property type="entry name" value="Protein kinase-like (PK-like)"/>
    <property type="match status" value="1"/>
</dbReference>
<protein>
    <recommendedName>
        <fullName evidence="2">receptor protein-tyrosine kinase</fullName>
        <ecNumber evidence="2">2.7.10.1</ecNumber>
    </recommendedName>
</protein>
<evidence type="ECO:0000256" key="1">
    <source>
        <dbReference type="ARBA" id="ARBA00004308"/>
    </source>
</evidence>
<keyword evidence="11" id="KW-1185">Reference proteome</keyword>
<dbReference type="Gene3D" id="3.30.200.20">
    <property type="entry name" value="Phosphorylase Kinase, domain 1"/>
    <property type="match status" value="1"/>
</dbReference>
<dbReference type="Pfam" id="PF07714">
    <property type="entry name" value="PK_Tyr_Ser-Thr"/>
    <property type="match status" value="1"/>
</dbReference>
<dbReference type="InterPro" id="IPR020635">
    <property type="entry name" value="Tyr_kinase_cat_dom"/>
</dbReference>
<evidence type="ECO:0000256" key="8">
    <source>
        <dbReference type="ARBA" id="ARBA00023137"/>
    </source>
</evidence>
<evidence type="ECO:0000256" key="3">
    <source>
        <dbReference type="ARBA" id="ARBA00022679"/>
    </source>
</evidence>
<dbReference type="PROSITE" id="PS50011">
    <property type="entry name" value="PROTEIN_KINASE_DOM"/>
    <property type="match status" value="1"/>
</dbReference>
<dbReference type="InterPro" id="IPR001245">
    <property type="entry name" value="Ser-Thr/Tyr_kinase_cat_dom"/>
</dbReference>
<dbReference type="GO" id="GO:0043235">
    <property type="term" value="C:receptor complex"/>
    <property type="evidence" value="ECO:0007669"/>
    <property type="project" value="TreeGrafter"/>
</dbReference>
<dbReference type="EC" id="2.7.10.1" evidence="2"/>
<dbReference type="PROSITE" id="PS00109">
    <property type="entry name" value="PROTEIN_KINASE_TYR"/>
    <property type="match status" value="1"/>
</dbReference>
<keyword evidence="3" id="KW-0808">Transferase</keyword>
<dbReference type="InterPro" id="IPR011009">
    <property type="entry name" value="Kinase-like_dom_sf"/>
</dbReference>
<dbReference type="Proteomes" id="UP000887540">
    <property type="component" value="Unplaced"/>
</dbReference>
<dbReference type="AlphaFoldDB" id="A0A914CYW7"/>
<dbReference type="WBParaSite" id="ACRNAN_scaffold15450.g6737.t1">
    <property type="protein sequence ID" value="ACRNAN_scaffold15450.g6737.t1"/>
    <property type="gene ID" value="ACRNAN_scaffold15450.g6737"/>
</dbReference>
<keyword evidence="4" id="KW-0547">Nucleotide-binding</keyword>
<dbReference type="GO" id="GO:0004714">
    <property type="term" value="F:transmembrane receptor protein tyrosine kinase activity"/>
    <property type="evidence" value="ECO:0007669"/>
    <property type="project" value="UniProtKB-EC"/>
</dbReference>
<dbReference type="CDD" id="cd00192">
    <property type="entry name" value="PTKc"/>
    <property type="match status" value="1"/>
</dbReference>